<dbReference type="RefSeq" id="XP_028463484.1">
    <property type="nucleotide sequence ID" value="XM_028614469.1"/>
</dbReference>
<protein>
    <submittedName>
        <fullName evidence="2">Uncharacterized protein</fullName>
    </submittedName>
</protein>
<evidence type="ECO:0000313" key="2">
    <source>
        <dbReference type="EMBL" id="ROT35678.1"/>
    </source>
</evidence>
<feature type="region of interest" description="Disordered" evidence="1">
    <location>
        <begin position="49"/>
        <end position="139"/>
    </location>
</feature>
<feature type="region of interest" description="Disordered" evidence="1">
    <location>
        <begin position="362"/>
        <end position="438"/>
    </location>
</feature>
<dbReference type="EMBL" id="ML119060">
    <property type="protein sequence ID" value="ROT35678.1"/>
    <property type="molecule type" value="Genomic_DNA"/>
</dbReference>
<dbReference type="GeneID" id="39582947"/>
<dbReference type="AlphaFoldDB" id="A0A3N2PMD6"/>
<dbReference type="Proteomes" id="UP000272025">
    <property type="component" value="Unassembled WGS sequence"/>
</dbReference>
<feature type="compositionally biased region" description="Polar residues" evidence="1">
    <location>
        <begin position="69"/>
        <end position="79"/>
    </location>
</feature>
<feature type="compositionally biased region" description="Polar residues" evidence="1">
    <location>
        <begin position="88"/>
        <end position="101"/>
    </location>
</feature>
<name>A0A3N2PMD6_SODAK</name>
<evidence type="ECO:0000256" key="1">
    <source>
        <dbReference type="SAM" id="MobiDB-lite"/>
    </source>
</evidence>
<feature type="compositionally biased region" description="Low complexity" evidence="1">
    <location>
        <begin position="405"/>
        <end position="426"/>
    </location>
</feature>
<proteinExistence type="predicted"/>
<keyword evidence="3" id="KW-1185">Reference proteome</keyword>
<feature type="compositionally biased region" description="Polar residues" evidence="1">
    <location>
        <begin position="381"/>
        <end position="404"/>
    </location>
</feature>
<reference evidence="2 3" key="1">
    <citation type="journal article" date="2018" name="Mol. Ecol.">
        <title>The obligate alkalophilic soda-lake fungus Sodiomyces alkalinus has shifted to a protein diet.</title>
        <authorList>
            <person name="Grum-Grzhimaylo A.A."/>
            <person name="Falkoski D.L."/>
            <person name="van den Heuvel J."/>
            <person name="Valero-Jimenez C.A."/>
            <person name="Min B."/>
            <person name="Choi I.G."/>
            <person name="Lipzen A."/>
            <person name="Daum C.G."/>
            <person name="Aanen D.K."/>
            <person name="Tsang A."/>
            <person name="Henrissat B."/>
            <person name="Bilanenko E.N."/>
            <person name="de Vries R.P."/>
            <person name="van Kan J.A.L."/>
            <person name="Grigoriev I.V."/>
            <person name="Debets A.J.M."/>
        </authorList>
    </citation>
    <scope>NUCLEOTIDE SEQUENCE [LARGE SCALE GENOMIC DNA]</scope>
    <source>
        <strain evidence="2 3">F11</strain>
    </source>
</reference>
<evidence type="ECO:0000313" key="3">
    <source>
        <dbReference type="Proteomes" id="UP000272025"/>
    </source>
</evidence>
<dbReference type="OrthoDB" id="5089392at2759"/>
<gene>
    <name evidence="2" type="ORF">SODALDRAFT_362499</name>
</gene>
<accession>A0A3N2PMD6</accession>
<organism evidence="2 3">
    <name type="scientific">Sodiomyces alkalinus (strain CBS 110278 / VKM F-3762 / F11)</name>
    <name type="common">Alkaliphilic filamentous fungus</name>
    <dbReference type="NCBI Taxonomy" id="1314773"/>
    <lineage>
        <taxon>Eukaryota</taxon>
        <taxon>Fungi</taxon>
        <taxon>Dikarya</taxon>
        <taxon>Ascomycota</taxon>
        <taxon>Pezizomycotina</taxon>
        <taxon>Sordariomycetes</taxon>
        <taxon>Hypocreomycetidae</taxon>
        <taxon>Glomerellales</taxon>
        <taxon>Plectosphaerellaceae</taxon>
        <taxon>Sodiomyces</taxon>
    </lineage>
</organism>
<sequence length="476" mass="52759">MSMPSGTQSWYDVEGKALTVVEGNAQQGREEEERGFVWVSRAEETYGPLSEFMKSQPGALHQRQDRSSKSMPGTATQQLGPGLEGSWISFNVSKISPTTDGPKSGVTRPRLHAPQPHDEPDYVANADQGKQSNCKDMPPPRLMSLSPEIIGEATLSHLNWRKGATGLSRNLEMPSKKNKNPFGQTFLGTAQPYVYKQRVVLIGERITPFPEEGGWTEGLVFASFDGPTQWINAKSLIQIEPLSRMVSECKGGERPASSYSHNLHPFRGHHRVGVQKWEAPGTHGTTKYEAPQLRSHIFTNGYWSTLAYQSNTEQPHHYQQLFDASLPYVLSVASSTVPALNISYFHVPNPYLTHNHSHRRNGFLPNVPSGSHRRGKAKGMENTSPPFTAPIQETSETNCLLKNRTSSYSSQNTSHSSASISSTASSKYPGGASSPIPRRNMNVYTHCGRHTNEFLFGGRSFTDMARSLFRGIKRDD</sequence>